<gene>
    <name evidence="7" type="ORF">BP00DRAFT_171544</name>
</gene>
<dbReference type="PANTHER" id="PTHR38111">
    <property type="entry name" value="ZN(2)-C6 FUNGAL-TYPE DOMAIN-CONTAINING PROTEIN-RELATED"/>
    <property type="match status" value="1"/>
</dbReference>
<sequence>MSNGTLENRPKKDQLDPPAPSKAVARKKVRPTYSCLNCHKRKVKCDRVKPCGACCLRGTPSECDYGTSKRDRQYIQQATLIDNLLRSCESLKQQLAEARQLANNPAVKAEEGSLSRRRPLHLGRKPNDWDDEDALEDSDLSVKDAEQVSLIPRDAMVLSEDHEGQSCQRIHESAPFLTEKRVLTDPMAAGVAIEFFIERLVDNFSPVNVSGTIALREAKEMRILSPILYKAFEAASLTFAGRQYHNKALEVAGNSKYIKVLHLLQTALNEPQGNQSTELLLVVLLSTIIEAFRQTSVTSIFRHQLGGLALLRARTPYRHRHGVERSLFVDLRLYWVTAALVHRKPTFLSSEEWLTVPWSCDGPSKDILQHLLDVAVHIPGYLSQIDDLQAALRNPAVSPSELVTMQSAIWVRAHELQSMLQTWKRTYADTYAGGGPREESGLDVHPSTRKSGADGREEAVFPVFRCRDPSTMQITAATNLVYPDLLLATSMCYYWALNLVITATDTGLVDVLGLQERYEFACNICRSMKYYTQMVPGCLVSRIMFVLRTAFDNFPDGMVEKQSMAELFAYIGRRFAFPVFSNQCTSSSVRAEGGVK</sequence>
<dbReference type="GO" id="GO:0008270">
    <property type="term" value="F:zinc ion binding"/>
    <property type="evidence" value="ECO:0007669"/>
    <property type="project" value="InterPro"/>
</dbReference>
<name>A0A2V5JBI2_9EURO</name>
<dbReference type="PROSITE" id="PS50048">
    <property type="entry name" value="ZN2_CY6_FUNGAL_2"/>
    <property type="match status" value="1"/>
</dbReference>
<keyword evidence="2" id="KW-0238">DNA-binding</keyword>
<dbReference type="PROSITE" id="PS00463">
    <property type="entry name" value="ZN2_CY6_FUNGAL_1"/>
    <property type="match status" value="1"/>
</dbReference>
<dbReference type="GO" id="GO:0000981">
    <property type="term" value="F:DNA-binding transcription factor activity, RNA polymerase II-specific"/>
    <property type="evidence" value="ECO:0007669"/>
    <property type="project" value="InterPro"/>
</dbReference>
<dbReference type="SUPFAM" id="SSF57701">
    <property type="entry name" value="Zn2/Cys6 DNA-binding domain"/>
    <property type="match status" value="1"/>
</dbReference>
<feature type="domain" description="Zn(2)-C6 fungal-type" evidence="6">
    <location>
        <begin position="34"/>
        <end position="65"/>
    </location>
</feature>
<evidence type="ECO:0000259" key="6">
    <source>
        <dbReference type="PROSITE" id="PS50048"/>
    </source>
</evidence>
<dbReference type="InterPro" id="IPR001138">
    <property type="entry name" value="Zn2Cys6_DnaBD"/>
</dbReference>
<keyword evidence="1" id="KW-0805">Transcription regulation</keyword>
<evidence type="ECO:0000313" key="7">
    <source>
        <dbReference type="EMBL" id="PYI36047.1"/>
    </source>
</evidence>
<proteinExistence type="predicted"/>
<dbReference type="CDD" id="cd00067">
    <property type="entry name" value="GAL4"/>
    <property type="match status" value="1"/>
</dbReference>
<organism evidence="7 8">
    <name type="scientific">Aspergillus indologenus CBS 114.80</name>
    <dbReference type="NCBI Taxonomy" id="1450541"/>
    <lineage>
        <taxon>Eukaryota</taxon>
        <taxon>Fungi</taxon>
        <taxon>Dikarya</taxon>
        <taxon>Ascomycota</taxon>
        <taxon>Pezizomycotina</taxon>
        <taxon>Eurotiomycetes</taxon>
        <taxon>Eurotiomycetidae</taxon>
        <taxon>Eurotiales</taxon>
        <taxon>Aspergillaceae</taxon>
        <taxon>Aspergillus</taxon>
        <taxon>Aspergillus subgen. Circumdati</taxon>
    </lineage>
</organism>
<dbReference type="Proteomes" id="UP000248817">
    <property type="component" value="Unassembled WGS sequence"/>
</dbReference>
<evidence type="ECO:0000256" key="5">
    <source>
        <dbReference type="SAM" id="MobiDB-lite"/>
    </source>
</evidence>
<dbReference type="GO" id="GO:0009893">
    <property type="term" value="P:positive regulation of metabolic process"/>
    <property type="evidence" value="ECO:0007669"/>
    <property type="project" value="UniProtKB-ARBA"/>
</dbReference>
<dbReference type="InterPro" id="IPR036864">
    <property type="entry name" value="Zn2-C6_fun-type_DNA-bd_sf"/>
</dbReference>
<keyword evidence="3" id="KW-0804">Transcription</keyword>
<evidence type="ECO:0000256" key="1">
    <source>
        <dbReference type="ARBA" id="ARBA00023015"/>
    </source>
</evidence>
<dbReference type="EMBL" id="KZ825466">
    <property type="protein sequence ID" value="PYI36047.1"/>
    <property type="molecule type" value="Genomic_DNA"/>
</dbReference>
<evidence type="ECO:0000256" key="3">
    <source>
        <dbReference type="ARBA" id="ARBA00023163"/>
    </source>
</evidence>
<dbReference type="InterPro" id="IPR021858">
    <property type="entry name" value="Fun_TF"/>
</dbReference>
<keyword evidence="4" id="KW-0539">Nucleus</keyword>
<reference evidence="7 8" key="1">
    <citation type="submission" date="2018-02" db="EMBL/GenBank/DDBJ databases">
        <title>The genomes of Aspergillus section Nigri reveals drivers in fungal speciation.</title>
        <authorList>
            <consortium name="DOE Joint Genome Institute"/>
            <person name="Vesth T.C."/>
            <person name="Nybo J."/>
            <person name="Theobald S."/>
            <person name="Brandl J."/>
            <person name="Frisvad J.C."/>
            <person name="Nielsen K.F."/>
            <person name="Lyhne E.K."/>
            <person name="Kogle M.E."/>
            <person name="Kuo A."/>
            <person name="Riley R."/>
            <person name="Clum A."/>
            <person name="Nolan M."/>
            <person name="Lipzen A."/>
            <person name="Salamov A."/>
            <person name="Henrissat B."/>
            <person name="Wiebenga A."/>
            <person name="De vries R.P."/>
            <person name="Grigoriev I.V."/>
            <person name="Mortensen U.H."/>
            <person name="Andersen M.R."/>
            <person name="Baker S.E."/>
        </authorList>
    </citation>
    <scope>NUCLEOTIDE SEQUENCE [LARGE SCALE GENOMIC DNA]</scope>
    <source>
        <strain evidence="7 8">CBS 114.80</strain>
    </source>
</reference>
<dbReference type="Pfam" id="PF00172">
    <property type="entry name" value="Zn_clus"/>
    <property type="match status" value="1"/>
</dbReference>
<dbReference type="AlphaFoldDB" id="A0A2V5JBI2"/>
<feature type="compositionally biased region" description="Basic residues" evidence="5">
    <location>
        <begin position="115"/>
        <end position="124"/>
    </location>
</feature>
<protein>
    <submittedName>
        <fullName evidence="7">C6 finger domain protein</fullName>
    </submittedName>
</protein>
<evidence type="ECO:0000256" key="2">
    <source>
        <dbReference type="ARBA" id="ARBA00023125"/>
    </source>
</evidence>
<dbReference type="Pfam" id="PF11951">
    <property type="entry name" value="Fungal_trans_2"/>
    <property type="match status" value="1"/>
</dbReference>
<feature type="region of interest" description="Disordered" evidence="5">
    <location>
        <begin position="434"/>
        <end position="454"/>
    </location>
</feature>
<dbReference type="SMART" id="SM00066">
    <property type="entry name" value="GAL4"/>
    <property type="match status" value="1"/>
</dbReference>
<dbReference type="Gene3D" id="4.10.240.10">
    <property type="entry name" value="Zn(2)-C6 fungal-type DNA-binding domain"/>
    <property type="match status" value="1"/>
</dbReference>
<dbReference type="GO" id="GO:0003677">
    <property type="term" value="F:DNA binding"/>
    <property type="evidence" value="ECO:0007669"/>
    <property type="project" value="UniProtKB-KW"/>
</dbReference>
<keyword evidence="8" id="KW-1185">Reference proteome</keyword>
<feature type="region of interest" description="Disordered" evidence="5">
    <location>
        <begin position="1"/>
        <end position="24"/>
    </location>
</feature>
<dbReference type="InterPro" id="IPR053178">
    <property type="entry name" value="Osmoadaptation_assoc"/>
</dbReference>
<accession>A0A2V5JBI2</accession>
<evidence type="ECO:0000256" key="4">
    <source>
        <dbReference type="ARBA" id="ARBA00023242"/>
    </source>
</evidence>
<feature type="region of interest" description="Disordered" evidence="5">
    <location>
        <begin position="104"/>
        <end position="136"/>
    </location>
</feature>
<evidence type="ECO:0000313" key="8">
    <source>
        <dbReference type="Proteomes" id="UP000248817"/>
    </source>
</evidence>
<dbReference type="PANTHER" id="PTHR38111:SF2">
    <property type="entry name" value="FINGER DOMAIN PROTEIN, PUTATIVE (AFU_ORTHOLOGUE AFUA_1G01560)-RELATED"/>
    <property type="match status" value="1"/>
</dbReference>